<dbReference type="STRING" id="54915.ADS79_19505"/>
<evidence type="ECO:0000313" key="6">
    <source>
        <dbReference type="Proteomes" id="UP000319578"/>
    </source>
</evidence>
<evidence type="ECO:0000313" key="4">
    <source>
        <dbReference type="EMBL" id="KNB71012.1"/>
    </source>
</evidence>
<dbReference type="RefSeq" id="WP_049740048.1">
    <property type="nucleotide sequence ID" value="NZ_BJON01000002.1"/>
</dbReference>
<reference evidence="5" key="1">
    <citation type="submission" date="2015-07" db="EMBL/GenBank/DDBJ databases">
        <title>Genome sequencing project for genomic taxonomy and phylogenomics of Bacillus-like bacteria.</title>
        <authorList>
            <person name="Liu B."/>
            <person name="Wang J."/>
            <person name="Zhu Y."/>
            <person name="Liu G."/>
            <person name="Chen Q."/>
            <person name="Chen Z."/>
            <person name="Lan J."/>
            <person name="Che J."/>
            <person name="Ge C."/>
            <person name="Shi H."/>
            <person name="Pan Z."/>
            <person name="Liu X."/>
        </authorList>
    </citation>
    <scope>NUCLEOTIDE SEQUENCE [LARGE SCALE GENOMIC DNA]</scope>
    <source>
        <strain evidence="5">DSM 9887</strain>
    </source>
</reference>
<dbReference type="SUPFAM" id="SSF63817">
    <property type="entry name" value="Sortase"/>
    <property type="match status" value="1"/>
</dbReference>
<dbReference type="InterPro" id="IPR042001">
    <property type="entry name" value="Sortase_F"/>
</dbReference>
<dbReference type="EMBL" id="LGIQ01000009">
    <property type="protein sequence ID" value="KNB71012.1"/>
    <property type="molecule type" value="Genomic_DNA"/>
</dbReference>
<name>A0A0K9YQU6_9BACL</name>
<dbReference type="PROSITE" id="PS51257">
    <property type="entry name" value="PROKAR_LIPOPROTEIN"/>
    <property type="match status" value="1"/>
</dbReference>
<dbReference type="Pfam" id="PF04203">
    <property type="entry name" value="Sortase"/>
    <property type="match status" value="1"/>
</dbReference>
<dbReference type="OrthoDB" id="525039at2"/>
<dbReference type="Proteomes" id="UP000319578">
    <property type="component" value="Unassembled WGS sequence"/>
</dbReference>
<keyword evidence="6" id="KW-1185">Reference proteome</keyword>
<keyword evidence="1" id="KW-0378">Hydrolase</keyword>
<evidence type="ECO:0000313" key="5">
    <source>
        <dbReference type="Proteomes" id="UP000036834"/>
    </source>
</evidence>
<dbReference type="InterPro" id="IPR005754">
    <property type="entry name" value="Sortase"/>
</dbReference>
<reference evidence="4" key="2">
    <citation type="submission" date="2015-07" db="EMBL/GenBank/DDBJ databases">
        <title>MeaNS - Measles Nucleotide Surveillance Program.</title>
        <authorList>
            <person name="Tran T."/>
            <person name="Druce J."/>
        </authorList>
    </citation>
    <scope>NUCLEOTIDE SEQUENCE</scope>
    <source>
        <strain evidence="4">DSM 9887</strain>
    </source>
</reference>
<reference evidence="3 6" key="3">
    <citation type="submission" date="2019-06" db="EMBL/GenBank/DDBJ databases">
        <title>Whole genome shotgun sequence of Brevibacillus reuszeri NBRC 15719.</title>
        <authorList>
            <person name="Hosoyama A."/>
            <person name="Uohara A."/>
            <person name="Ohji S."/>
            <person name="Ichikawa N."/>
        </authorList>
    </citation>
    <scope>NUCLEOTIDE SEQUENCE [LARGE SCALE GENOMIC DNA]</scope>
    <source>
        <strain evidence="3 6">NBRC 15719</strain>
    </source>
</reference>
<dbReference type="InterPro" id="IPR023365">
    <property type="entry name" value="Sortase_dom-sf"/>
</dbReference>
<accession>A0A0K9YQU6</accession>
<protein>
    <submittedName>
        <fullName evidence="4">Sortase</fullName>
    </submittedName>
</protein>
<proteinExistence type="predicted"/>
<gene>
    <name evidence="4" type="ORF">ADS79_19505</name>
    <name evidence="3" type="ORF">BRE01_04420</name>
</gene>
<dbReference type="CDD" id="cd05829">
    <property type="entry name" value="Sortase_F"/>
    <property type="match status" value="1"/>
</dbReference>
<feature type="active site" description="Acyl-thioester intermediate" evidence="2">
    <location>
        <position position="192"/>
    </location>
</feature>
<dbReference type="GO" id="GO:0016787">
    <property type="term" value="F:hydrolase activity"/>
    <property type="evidence" value="ECO:0007669"/>
    <property type="project" value="UniProtKB-KW"/>
</dbReference>
<evidence type="ECO:0000313" key="3">
    <source>
        <dbReference type="EMBL" id="GED66740.1"/>
    </source>
</evidence>
<sequence>MKNTLMKWLLIGLVLSGCNHVTQSPPAQPMPVQEIAQPQEVEPEQMAIVYGPAVPPKKRMVPAAPLSNGLNPKRIEIPSIDLHAVVEPVGVLANGQMDVPKAFDHVGILSPWTKPGMKGNAVMAGHFDHYTGPAIFYNLRKLQAGDHIKILEETGKHLTFEVKRVVSYKNNEAPIEEIFGTSDKAHLNLITCAGKFNKKKQEHARRLVVFSELVQEENVQLEKAQ</sequence>
<evidence type="ECO:0000256" key="1">
    <source>
        <dbReference type="ARBA" id="ARBA00022801"/>
    </source>
</evidence>
<evidence type="ECO:0000256" key="2">
    <source>
        <dbReference type="PIRSR" id="PIRSR605754-1"/>
    </source>
</evidence>
<dbReference type="EMBL" id="BJON01000002">
    <property type="protein sequence ID" value="GED66740.1"/>
    <property type="molecule type" value="Genomic_DNA"/>
</dbReference>
<dbReference type="AlphaFoldDB" id="A0A0K9YQU6"/>
<dbReference type="PATRIC" id="fig|54915.3.peg.3009"/>
<comment type="caution">
    <text evidence="4">The sequence shown here is derived from an EMBL/GenBank/DDBJ whole genome shotgun (WGS) entry which is preliminary data.</text>
</comment>
<dbReference type="Proteomes" id="UP000036834">
    <property type="component" value="Unassembled WGS sequence"/>
</dbReference>
<feature type="active site" description="Proton donor/acceptor" evidence="2">
    <location>
        <position position="126"/>
    </location>
</feature>
<dbReference type="Gene3D" id="2.40.260.10">
    <property type="entry name" value="Sortase"/>
    <property type="match status" value="1"/>
</dbReference>
<organism evidence="4 5">
    <name type="scientific">Brevibacillus reuszeri</name>
    <dbReference type="NCBI Taxonomy" id="54915"/>
    <lineage>
        <taxon>Bacteria</taxon>
        <taxon>Bacillati</taxon>
        <taxon>Bacillota</taxon>
        <taxon>Bacilli</taxon>
        <taxon>Bacillales</taxon>
        <taxon>Paenibacillaceae</taxon>
        <taxon>Brevibacillus</taxon>
    </lineage>
</organism>